<dbReference type="PANTHER" id="PTHR35391:SF7">
    <property type="entry name" value="C2H2-TYPE DOMAIN-CONTAINING PROTEIN"/>
    <property type="match status" value="1"/>
</dbReference>
<feature type="compositionally biased region" description="Basic and acidic residues" evidence="1">
    <location>
        <begin position="709"/>
        <end position="726"/>
    </location>
</feature>
<dbReference type="GeneID" id="72070964"/>
<dbReference type="Proteomes" id="UP000829364">
    <property type="component" value="Chromosome 9"/>
</dbReference>
<evidence type="ECO:0000313" key="3">
    <source>
        <dbReference type="Proteomes" id="UP000829364"/>
    </source>
</evidence>
<sequence>MLQGLFANYISSLFPNITDSLRLRLASSVVLRRRRILYRRSRYGDSPIRAKKTVSQPQIDMPQSQRQDPLVLDLADEAAPAPVVEHASAKSIVRSLAPSATTLAVEDYRKASTPSVISAAKTVALEDHEDLNFPPPPNGRVKGRYKVLTRQRWESHQEYLNSLPNPFQLVNDKSVTTSPYLDSQGNHVTMDTLVEHFDKVNAAKRKLKADLHSDWNECHKIVPELICPFCLYALPSLSISDDEQWRAHITNDLHAYVCLFDECDKPEELHRHSSDWLQHMRMHTLRWRCNSKSHGAQTFLTEEQYLRHMRGVHTGCFTEPQLRALAERNARPIGPMFTLCPICGATEATDTLEAHIVGHLRGLALRSLPPFEDVGSESSKENGSGASRPMSRSTIKNDRDRYTTPSFADVGGNWTWDFDTPDPSSPYARSGGYRNYIAAISDDAGSGRQNAPPGSHFVPPDSIDAENEFSATAGSFSDDPSSRFVEGSLFDGIRTEDRMNYEWGFTIRAGDKNLENDHVVRSMLDYKRRPKRQARHSVEKSDLRLKHITEAVARQVLSSIVVIRHEKLNNPNEVDEEGYPWQPSWERVTRTEEADGPLVVLNRVLHKLAMDGPVADKKAKLSSLIQQQLEETHALLEEKDPDRRYRYILAQLDWKVRNVDKSTFYFKTEMKSKSKKDGEDGEDGKDGEDGEDGEDGNDGEDGEDGNDGEDGKKDEKPKASKMETAKSSKSKSKSKSKTRKKRASVTAYFKRVPKDSENALKMLEELLESKITRQQPSSNHSEEATSLSVSNPSADTR</sequence>
<name>A0A9Q8QNX1_9HYPO</name>
<feature type="compositionally biased region" description="Basic and acidic residues" evidence="1">
    <location>
        <begin position="752"/>
        <end position="771"/>
    </location>
</feature>
<feature type="region of interest" description="Disordered" evidence="1">
    <location>
        <begin position="371"/>
        <end position="404"/>
    </location>
</feature>
<evidence type="ECO:0000313" key="2">
    <source>
        <dbReference type="EMBL" id="UNI23185.1"/>
    </source>
</evidence>
<accession>A0A9Q8QNX1</accession>
<protein>
    <submittedName>
        <fullName evidence="2">Uncharacterized protein</fullName>
    </submittedName>
</protein>
<dbReference type="OrthoDB" id="20872at2759"/>
<proteinExistence type="predicted"/>
<dbReference type="PANTHER" id="PTHR35391">
    <property type="entry name" value="C2H2-TYPE DOMAIN-CONTAINING PROTEIN-RELATED"/>
    <property type="match status" value="1"/>
</dbReference>
<feature type="compositionally biased region" description="Acidic residues" evidence="1">
    <location>
        <begin position="679"/>
        <end position="708"/>
    </location>
</feature>
<organism evidence="2 3">
    <name type="scientific">Purpureocillium takamizusanense</name>
    <dbReference type="NCBI Taxonomy" id="2060973"/>
    <lineage>
        <taxon>Eukaryota</taxon>
        <taxon>Fungi</taxon>
        <taxon>Dikarya</taxon>
        <taxon>Ascomycota</taxon>
        <taxon>Pezizomycotina</taxon>
        <taxon>Sordariomycetes</taxon>
        <taxon>Hypocreomycetidae</taxon>
        <taxon>Hypocreales</taxon>
        <taxon>Ophiocordycipitaceae</taxon>
        <taxon>Purpureocillium</taxon>
    </lineage>
</organism>
<gene>
    <name evidence="2" type="ORF">JDV02_009019</name>
</gene>
<reference evidence="2" key="1">
    <citation type="submission" date="2021-11" db="EMBL/GenBank/DDBJ databases">
        <title>Purpureocillium_takamizusanense_genome.</title>
        <authorList>
            <person name="Nguyen N.-H."/>
        </authorList>
    </citation>
    <scope>NUCLEOTIDE SEQUENCE</scope>
    <source>
        <strain evidence="2">PT3</strain>
    </source>
</reference>
<evidence type="ECO:0000256" key="1">
    <source>
        <dbReference type="SAM" id="MobiDB-lite"/>
    </source>
</evidence>
<feature type="compositionally biased region" description="Polar residues" evidence="1">
    <location>
        <begin position="772"/>
        <end position="797"/>
    </location>
</feature>
<keyword evidence="3" id="KW-1185">Reference proteome</keyword>
<dbReference type="KEGG" id="ptkz:JDV02_009019"/>
<feature type="region of interest" description="Disordered" evidence="1">
    <location>
        <begin position="444"/>
        <end position="464"/>
    </location>
</feature>
<dbReference type="EMBL" id="CP086362">
    <property type="protein sequence ID" value="UNI23185.1"/>
    <property type="molecule type" value="Genomic_DNA"/>
</dbReference>
<feature type="compositionally biased region" description="Polar residues" evidence="1">
    <location>
        <begin position="381"/>
        <end position="394"/>
    </location>
</feature>
<dbReference type="AlphaFoldDB" id="A0A9Q8QNX1"/>
<feature type="compositionally biased region" description="Basic residues" evidence="1">
    <location>
        <begin position="728"/>
        <end position="743"/>
    </location>
</feature>
<feature type="region of interest" description="Disordered" evidence="1">
    <location>
        <begin position="670"/>
        <end position="797"/>
    </location>
</feature>
<dbReference type="RefSeq" id="XP_047846666.1">
    <property type="nucleotide sequence ID" value="XM_047990657.1"/>
</dbReference>